<feature type="transmembrane region" description="Helical" evidence="2">
    <location>
        <begin position="560"/>
        <end position="582"/>
    </location>
</feature>
<evidence type="ECO:0000313" key="4">
    <source>
        <dbReference type="Proteomes" id="UP001243330"/>
    </source>
</evidence>
<accession>A0AAD9EQL4</accession>
<feature type="transmembrane region" description="Helical" evidence="2">
    <location>
        <begin position="208"/>
        <end position="227"/>
    </location>
</feature>
<dbReference type="Pfam" id="PF11374">
    <property type="entry name" value="DUF3176"/>
    <property type="match status" value="1"/>
</dbReference>
<dbReference type="AlphaFoldDB" id="A0AAD9EQL4"/>
<dbReference type="EMBL" id="JAQOWY010000003">
    <property type="protein sequence ID" value="KAK1857013.1"/>
    <property type="molecule type" value="Genomic_DNA"/>
</dbReference>
<name>A0AAD9EQL4_9PEZI</name>
<feature type="compositionally biased region" description="Polar residues" evidence="1">
    <location>
        <begin position="10"/>
        <end position="39"/>
    </location>
</feature>
<feature type="transmembrane region" description="Helical" evidence="2">
    <location>
        <begin position="141"/>
        <end position="162"/>
    </location>
</feature>
<sequence>MRPGSRPSAMAQQYRQHSHNASTSSEDTIFVSQPDSPFIQSPDKRQSLGSYKAYQSPYVSVHPEDVPGSEPALSSTGESRRSTRWSRISEKTHIKPEKFSNSGTWTFEIASLCVTVLAVAAIIGVLAAYDGRPLASWRFQITINAVIAMLATVATATIAVVLSSGISQLKWIHFKTRREPLSDMEVFDDASRGTWGALMMLLKLRGGFLGSFGAFVAILTLAFSPFAQQIATFHARTTDSNEGATNLRSQQYMIALSSQTASEGFIPILPFKAAVYNGLFAENGKPWLSLPVNCQTGNCTWEPFETLGVCNTCIDQTEFMTRSCEDGSTEDMTQCGWALDNGARLKTHADVFSMTPLFPRGLGDMTYSTIMKVVFMGTEKQNGTAGVVAPWARQCTLQACVQTLKSSIKNGELNETIVHVQTNDSVPTATTNDLEPIYISGESGNETYPIDMKVMMGMRSWFSNLFRNGSASRNEEVLNQTITSPDKVIVNLTVGISSGETFFDTDIVQAFYWNYYEYPGGIDMLMNDLATSVTVSFRSFKGTNVTGLAHTVESYIHVEWSFLTLPLLTVLLTAAFLSAAIYQTWRWKASLWKSSVLATLVHGLDRNARERLEDLGGLREQQKEAKVVTVQLDEGDGGLLKMSKYDDI</sequence>
<gene>
    <name evidence="3" type="ORF">CCHR01_00356</name>
</gene>
<evidence type="ECO:0000256" key="2">
    <source>
        <dbReference type="SAM" id="Phobius"/>
    </source>
</evidence>
<keyword evidence="2" id="KW-0812">Transmembrane</keyword>
<keyword evidence="2" id="KW-1133">Transmembrane helix</keyword>
<evidence type="ECO:0000313" key="3">
    <source>
        <dbReference type="EMBL" id="KAK1857013.1"/>
    </source>
</evidence>
<keyword evidence="4" id="KW-1185">Reference proteome</keyword>
<feature type="region of interest" description="Disordered" evidence="1">
    <location>
        <begin position="1"/>
        <end position="45"/>
    </location>
</feature>
<dbReference type="PANTHER" id="PTHR35394:SF6">
    <property type="entry name" value="DUF3176 DOMAIN-CONTAINING PROTEIN"/>
    <property type="match status" value="1"/>
</dbReference>
<organism evidence="3 4">
    <name type="scientific">Colletotrichum chrysophilum</name>
    <dbReference type="NCBI Taxonomy" id="1836956"/>
    <lineage>
        <taxon>Eukaryota</taxon>
        <taxon>Fungi</taxon>
        <taxon>Dikarya</taxon>
        <taxon>Ascomycota</taxon>
        <taxon>Pezizomycotina</taxon>
        <taxon>Sordariomycetes</taxon>
        <taxon>Hypocreomycetidae</taxon>
        <taxon>Glomerellales</taxon>
        <taxon>Glomerellaceae</taxon>
        <taxon>Colletotrichum</taxon>
        <taxon>Colletotrichum gloeosporioides species complex</taxon>
    </lineage>
</organism>
<evidence type="ECO:0000256" key="1">
    <source>
        <dbReference type="SAM" id="MobiDB-lite"/>
    </source>
</evidence>
<feature type="transmembrane region" description="Helical" evidence="2">
    <location>
        <begin position="105"/>
        <end position="129"/>
    </location>
</feature>
<dbReference type="PANTHER" id="PTHR35394">
    <property type="entry name" value="DUF3176 DOMAIN-CONTAINING PROTEIN"/>
    <property type="match status" value="1"/>
</dbReference>
<comment type="caution">
    <text evidence="3">The sequence shown here is derived from an EMBL/GenBank/DDBJ whole genome shotgun (WGS) entry which is preliminary data.</text>
</comment>
<proteinExistence type="predicted"/>
<dbReference type="InterPro" id="IPR021514">
    <property type="entry name" value="DUF3176"/>
</dbReference>
<feature type="region of interest" description="Disordered" evidence="1">
    <location>
        <begin position="61"/>
        <end position="85"/>
    </location>
</feature>
<keyword evidence="2" id="KW-0472">Membrane</keyword>
<protein>
    <submittedName>
        <fullName evidence="3">Uncharacterized protein</fullName>
    </submittedName>
</protein>
<dbReference type="Proteomes" id="UP001243330">
    <property type="component" value="Unassembled WGS sequence"/>
</dbReference>
<reference evidence="3" key="1">
    <citation type="submission" date="2023-01" db="EMBL/GenBank/DDBJ databases">
        <title>Colletotrichum chrysophilum M932 genome sequence.</title>
        <authorList>
            <person name="Baroncelli R."/>
        </authorList>
    </citation>
    <scope>NUCLEOTIDE SEQUENCE</scope>
    <source>
        <strain evidence="3">M932</strain>
    </source>
</reference>